<keyword evidence="3" id="KW-1185">Reference proteome</keyword>
<dbReference type="Proteomes" id="UP000245657">
    <property type="component" value="Unassembled WGS sequence"/>
</dbReference>
<name>A0A2V2N3J4_9EURY</name>
<feature type="transmembrane region" description="Helical" evidence="1">
    <location>
        <begin position="20"/>
        <end position="39"/>
    </location>
</feature>
<sequence>MIMNQQVDKVLSECSCMNQYTFLILGILALMMTVSIVSANPPSDLNLTYDKSSGNLSATFTHPVADSTTHYVKNVKVTMDGKEVLNENYTSQPTVDVFTYVYPINASAGSVIDVIGQCNIFGSKESSITV</sequence>
<protein>
    <submittedName>
        <fullName evidence="2">Uncharacterized protein</fullName>
    </submittedName>
</protein>
<gene>
    <name evidence="2" type="ORF">DK846_00275</name>
</gene>
<dbReference type="AlphaFoldDB" id="A0A2V2N3J4"/>
<keyword evidence="1" id="KW-0472">Membrane</keyword>
<evidence type="ECO:0000256" key="1">
    <source>
        <dbReference type="SAM" id="Phobius"/>
    </source>
</evidence>
<proteinExistence type="predicted"/>
<comment type="caution">
    <text evidence="2">The sequence shown here is derived from an EMBL/GenBank/DDBJ whole genome shotgun (WGS) entry which is preliminary data.</text>
</comment>
<evidence type="ECO:0000313" key="3">
    <source>
        <dbReference type="Proteomes" id="UP000245657"/>
    </source>
</evidence>
<reference evidence="2 3" key="1">
    <citation type="submission" date="2018-05" db="EMBL/GenBank/DDBJ databases">
        <title>Draft genome of Methanospirillum lacunae Ki8-1.</title>
        <authorList>
            <person name="Dueholm M.S."/>
            <person name="Nielsen P.H."/>
            <person name="Bakmann L.F."/>
            <person name="Otzen D.E."/>
        </authorList>
    </citation>
    <scope>NUCLEOTIDE SEQUENCE [LARGE SCALE GENOMIC DNA]</scope>
    <source>
        <strain evidence="2 3">Ki8-1</strain>
    </source>
</reference>
<keyword evidence="1" id="KW-0812">Transmembrane</keyword>
<organism evidence="2 3">
    <name type="scientific">Methanospirillum lacunae</name>
    <dbReference type="NCBI Taxonomy" id="668570"/>
    <lineage>
        <taxon>Archaea</taxon>
        <taxon>Methanobacteriati</taxon>
        <taxon>Methanobacteriota</taxon>
        <taxon>Stenosarchaea group</taxon>
        <taxon>Methanomicrobia</taxon>
        <taxon>Methanomicrobiales</taxon>
        <taxon>Methanospirillaceae</taxon>
        <taxon>Methanospirillum</taxon>
    </lineage>
</organism>
<evidence type="ECO:0000313" key="2">
    <source>
        <dbReference type="EMBL" id="PWR74722.1"/>
    </source>
</evidence>
<accession>A0A2V2N3J4</accession>
<keyword evidence="1" id="KW-1133">Transmembrane helix</keyword>
<dbReference type="EMBL" id="QGMY01000001">
    <property type="protein sequence ID" value="PWR74722.1"/>
    <property type="molecule type" value="Genomic_DNA"/>
</dbReference>